<evidence type="ECO:0000256" key="1">
    <source>
        <dbReference type="ARBA" id="ARBA00022723"/>
    </source>
</evidence>
<gene>
    <name evidence="5" type="ORF">FKW44_001779</name>
</gene>
<dbReference type="Pfam" id="PF02892">
    <property type="entry name" value="zf-BED"/>
    <property type="match status" value="1"/>
</dbReference>
<dbReference type="GO" id="GO:0003677">
    <property type="term" value="F:DNA binding"/>
    <property type="evidence" value="ECO:0007669"/>
    <property type="project" value="InterPro"/>
</dbReference>
<accession>A0A7T8KJ69</accession>
<keyword evidence="2" id="KW-0863">Zinc-finger</keyword>
<organism evidence="5 6">
    <name type="scientific">Caligus rogercresseyi</name>
    <name type="common">Sea louse</name>
    <dbReference type="NCBI Taxonomy" id="217165"/>
    <lineage>
        <taxon>Eukaryota</taxon>
        <taxon>Metazoa</taxon>
        <taxon>Ecdysozoa</taxon>
        <taxon>Arthropoda</taxon>
        <taxon>Crustacea</taxon>
        <taxon>Multicrustacea</taxon>
        <taxon>Hexanauplia</taxon>
        <taxon>Copepoda</taxon>
        <taxon>Siphonostomatoida</taxon>
        <taxon>Caligidae</taxon>
        <taxon>Caligus</taxon>
    </lineage>
</organism>
<evidence type="ECO:0000313" key="6">
    <source>
        <dbReference type="Proteomes" id="UP000595437"/>
    </source>
</evidence>
<dbReference type="PANTHER" id="PTHR47501:SF7">
    <property type="entry name" value="TRANSPOSASE"/>
    <property type="match status" value="1"/>
</dbReference>
<dbReference type="SUPFAM" id="SSF53098">
    <property type="entry name" value="Ribonuclease H-like"/>
    <property type="match status" value="1"/>
</dbReference>
<sequence length="619" mass="71379">MEVMSREMAISSPEELVLPSFDKWKYKQYFEFHGWKDSRNIHVTCRLCRDGKILSTARNSTSNLLKHLESIHKNEDLVATCLTNTPQTRKRRKYSELNGEELKGLVSAYIVEDMLPLSTVDSPTFRAIIKKIPLSPSVKLPYRKAYTSWLDRKFTSMESALKSSLEGIEFVSTTADLWTANNKSFLGVTVHWIDNITLKRRKGALACKRVMGRHTFNVIASEISRVHSFFGLERKVVATVTDNATNFVKAFKIYQSLDKAETDLDEEIEEDFHVPNNLINFEDISETLSMETDANILLPPHYRCASHTLNIISSTDIEKFLTSRTETKLLYRGSISKCSALWNKCSRSSLASECLEELNLRKLLVPTNTRWNSFYEGIKRITEIPKAQRKSLFLKLGIKCLSEREYDFLVEYTRVMNPLARGLDILQGDDCHYGTLLPTLEAITLTSLTLKDSLVFTKELVDFIINCIINSKDALLAAISHPKFKLRWLNDENRREEAKRLLIEECRKLTVEETPNKKVHKAENNDFFVFHDEYRDTYSADNEVINYLKAENKIEVLEEFSTVKKIFIKYNTPTPSSAPVERLFSLGGQVLTPKRNRLSDGRFERLLILRYNYAFTKES</sequence>
<proteinExistence type="predicted"/>
<dbReference type="EMBL" id="CP045890">
    <property type="protein sequence ID" value="QQP56940.1"/>
    <property type="molecule type" value="Genomic_DNA"/>
</dbReference>
<dbReference type="PANTHER" id="PTHR47501">
    <property type="entry name" value="TRANSPOSASE-RELATED"/>
    <property type="match status" value="1"/>
</dbReference>
<evidence type="ECO:0000256" key="2">
    <source>
        <dbReference type="ARBA" id="ARBA00022771"/>
    </source>
</evidence>
<protein>
    <recommendedName>
        <fullName evidence="4">BED-type domain-containing protein</fullName>
    </recommendedName>
</protein>
<dbReference type="InterPro" id="IPR003656">
    <property type="entry name" value="Znf_BED"/>
</dbReference>
<evidence type="ECO:0000259" key="4">
    <source>
        <dbReference type="Pfam" id="PF02892"/>
    </source>
</evidence>
<name>A0A7T8KJ69_CALRO</name>
<feature type="domain" description="BED-type" evidence="4">
    <location>
        <begin position="25"/>
        <end position="73"/>
    </location>
</feature>
<dbReference type="InterPro" id="IPR012337">
    <property type="entry name" value="RNaseH-like_sf"/>
</dbReference>
<evidence type="ECO:0000256" key="3">
    <source>
        <dbReference type="ARBA" id="ARBA00022833"/>
    </source>
</evidence>
<reference evidence="6" key="1">
    <citation type="submission" date="2021-01" db="EMBL/GenBank/DDBJ databases">
        <title>Caligus Genome Assembly.</title>
        <authorList>
            <person name="Gallardo-Escarate C."/>
        </authorList>
    </citation>
    <scope>NUCLEOTIDE SEQUENCE [LARGE SCALE GENOMIC DNA]</scope>
</reference>
<keyword evidence="1" id="KW-0479">Metal-binding</keyword>
<evidence type="ECO:0000313" key="5">
    <source>
        <dbReference type="EMBL" id="QQP56940.1"/>
    </source>
</evidence>
<keyword evidence="6" id="KW-1185">Reference proteome</keyword>
<keyword evidence="3" id="KW-0862">Zinc</keyword>
<dbReference type="GO" id="GO:0008270">
    <property type="term" value="F:zinc ion binding"/>
    <property type="evidence" value="ECO:0007669"/>
    <property type="project" value="UniProtKB-KW"/>
</dbReference>
<dbReference type="Proteomes" id="UP000595437">
    <property type="component" value="Chromosome 1"/>
</dbReference>
<dbReference type="OrthoDB" id="6382074at2759"/>
<dbReference type="AlphaFoldDB" id="A0A7T8KJ69"/>